<evidence type="ECO:0008006" key="3">
    <source>
        <dbReference type="Google" id="ProtNLM"/>
    </source>
</evidence>
<dbReference type="GeneID" id="66129972"/>
<accession>A0ABM7H2Y0</accession>
<evidence type="ECO:0000313" key="1">
    <source>
        <dbReference type="EMBL" id="BBL67291.1"/>
    </source>
</evidence>
<dbReference type="Proteomes" id="UP000824969">
    <property type="component" value="Chromosome"/>
</dbReference>
<dbReference type="EMBL" id="AP019781">
    <property type="protein sequence ID" value="BBL67291.1"/>
    <property type="molecule type" value="Genomic_DNA"/>
</dbReference>
<sequence>MTKLPLISSDDVIKKLKAARFDYAPHRGKGSHVALYKIGEDGNKLLVIVPRRDPIPRGTLISILKQAHLTKEEFLDL</sequence>
<proteinExistence type="predicted"/>
<dbReference type="RefSeq" id="WP_221057719.1">
    <property type="nucleotide sequence ID" value="NZ_AP019781.1"/>
</dbReference>
<dbReference type="InterPro" id="IPR012933">
    <property type="entry name" value="HicA_mRNA_interferase"/>
</dbReference>
<protein>
    <recommendedName>
        <fullName evidence="3">YcfA-like protein</fullName>
    </recommendedName>
</protein>
<gene>
    <name evidence="1" type="ORF">MchiMG62_04720</name>
</gene>
<evidence type="ECO:0000313" key="2">
    <source>
        <dbReference type="Proteomes" id="UP000824969"/>
    </source>
</evidence>
<dbReference type="Pfam" id="PF07927">
    <property type="entry name" value="HicA_toxin"/>
    <property type="match status" value="1"/>
</dbReference>
<reference evidence="1 2" key="1">
    <citation type="submission" date="2019-06" db="EMBL/GenBank/DDBJ databases">
        <title>Complete genome sequence of Methanoculleus chikugoensis strain MG62.</title>
        <authorList>
            <person name="Asakawa S."/>
            <person name="Dianou D."/>
        </authorList>
    </citation>
    <scope>NUCLEOTIDE SEQUENCE [LARGE SCALE GENOMIC DNA]</scope>
    <source>
        <strain evidence="1 2">MG62</strain>
    </source>
</reference>
<name>A0ABM7H2Y0_9EURY</name>
<organism evidence="1 2">
    <name type="scientific">Methanoculleus chikugoensis</name>
    <dbReference type="NCBI Taxonomy" id="118126"/>
    <lineage>
        <taxon>Archaea</taxon>
        <taxon>Methanobacteriati</taxon>
        <taxon>Methanobacteriota</taxon>
        <taxon>Stenosarchaea group</taxon>
        <taxon>Methanomicrobia</taxon>
        <taxon>Methanomicrobiales</taxon>
        <taxon>Methanomicrobiaceae</taxon>
        <taxon>Methanoculleus</taxon>
    </lineage>
</organism>
<keyword evidence="2" id="KW-1185">Reference proteome</keyword>